<dbReference type="KEGG" id="thei:K1720_10315"/>
<feature type="domain" description="Damage-control phosphatase ARMT1-like metal-binding" evidence="1">
    <location>
        <begin position="3"/>
        <end position="278"/>
    </location>
</feature>
<dbReference type="EMBL" id="CP080572">
    <property type="protein sequence ID" value="USG99861.1"/>
    <property type="molecule type" value="Genomic_DNA"/>
</dbReference>
<sequence length="281" mass="31706">MRIHYECFMCIADQCQRIIEMSTDDLEKRKKAAVFAAKLMSKLKEDSISGIVASEIFSELYKFLGVEDPFKEYKERSNELAKKVLGSIEKNLDVDLKTALKLSIVGNIIDFAVGYSLEKIEGDIIQLINEDLYIDNSKELFDRLKNAKTLLYLTDNCGEIYFDKLFLKKIREEFPDIKVYIAGKEQPAINDATVEDLRNAGLQEVGEIVSTGFGIVGVPFDRISGKFKEIFESADIIIAKGQANFETLNELGDNRIFHLLKAKCRPIARELGVPQGAILCI</sequence>
<protein>
    <submittedName>
        <fullName evidence="2">DUF89 domain-containing protein</fullName>
    </submittedName>
</protein>
<dbReference type="InterPro" id="IPR053636">
    <property type="entry name" value="DCN_phosphatase_I"/>
</dbReference>
<organism evidence="2 3">
    <name type="scientific">Thermococcus argininiproducens</name>
    <dbReference type="NCBI Taxonomy" id="2866384"/>
    <lineage>
        <taxon>Archaea</taxon>
        <taxon>Methanobacteriati</taxon>
        <taxon>Methanobacteriota</taxon>
        <taxon>Thermococci</taxon>
        <taxon>Thermococcales</taxon>
        <taxon>Thermococcaceae</taxon>
        <taxon>Thermococcus</taxon>
    </lineage>
</organism>
<proteinExistence type="predicted"/>
<dbReference type="NCBIfam" id="NF040824">
    <property type="entry name" value="damage_ctl_Phtase"/>
    <property type="match status" value="1"/>
</dbReference>
<dbReference type="InterPro" id="IPR014444">
    <property type="entry name" value="PH1575-like"/>
</dbReference>
<name>A0A9E7SCW0_9EURY</name>
<evidence type="ECO:0000259" key="1">
    <source>
        <dbReference type="Pfam" id="PF01937"/>
    </source>
</evidence>
<gene>
    <name evidence="2" type="ORF">K1720_10315</name>
</gene>
<evidence type="ECO:0000313" key="3">
    <source>
        <dbReference type="Proteomes" id="UP001056425"/>
    </source>
</evidence>
<evidence type="ECO:0000313" key="2">
    <source>
        <dbReference type="EMBL" id="USG99861.1"/>
    </source>
</evidence>
<dbReference type="Gene3D" id="1.10.285.20">
    <property type="entry name" value="Uncharacterised protein PF01937, DUF89, domain 2"/>
    <property type="match status" value="1"/>
</dbReference>
<dbReference type="Pfam" id="PF01937">
    <property type="entry name" value="ARMT1-like_dom"/>
    <property type="match status" value="1"/>
</dbReference>
<dbReference type="GeneID" id="72778746"/>
<keyword evidence="3" id="KW-1185">Reference proteome</keyword>
<dbReference type="PIRSF" id="PIRSF006593">
    <property type="entry name" value="UCP006593"/>
    <property type="match status" value="1"/>
</dbReference>
<dbReference type="InterPro" id="IPR002791">
    <property type="entry name" value="ARMT1-like_metal-bd"/>
</dbReference>
<dbReference type="Gene3D" id="3.40.50.10880">
    <property type="entry name" value="Uncharacterised protein PF01937, DUF89, domain 3"/>
    <property type="match status" value="1"/>
</dbReference>
<dbReference type="Gene3D" id="1.10.8.380">
    <property type="entry name" value="Uncharacterised protein PF01937, DUF89, domain 1"/>
    <property type="match status" value="1"/>
</dbReference>
<dbReference type="Proteomes" id="UP001056425">
    <property type="component" value="Chromosome"/>
</dbReference>
<dbReference type="SUPFAM" id="SSF111321">
    <property type="entry name" value="AF1104-like"/>
    <property type="match status" value="1"/>
</dbReference>
<dbReference type="AlphaFoldDB" id="A0A9E7SCW0"/>
<accession>A0A9E7SCW0</accession>
<reference evidence="2 3" key="1">
    <citation type="submission" date="2021-08" db="EMBL/GenBank/DDBJ databases">
        <title>Thermococcus onnuriiensis IOH2.</title>
        <authorList>
            <person name="Park Y.-J."/>
        </authorList>
    </citation>
    <scope>NUCLEOTIDE SEQUENCE [LARGE SCALE GENOMIC DNA]</scope>
    <source>
        <strain evidence="2 3">IOH2</strain>
    </source>
</reference>
<dbReference type="RefSeq" id="WP_251949133.1">
    <property type="nucleotide sequence ID" value="NZ_CP080572.1"/>
</dbReference>
<dbReference type="InterPro" id="IPR036075">
    <property type="entry name" value="ARMT-1-like_metal-bd_sf"/>
</dbReference>